<dbReference type="AlphaFoldDB" id="A0A7V8FIG1"/>
<dbReference type="PROSITE" id="PS51186">
    <property type="entry name" value="GNAT"/>
    <property type="match status" value="1"/>
</dbReference>
<accession>A0A7V8FIG1</accession>
<dbReference type="CDD" id="cd04301">
    <property type="entry name" value="NAT_SF"/>
    <property type="match status" value="1"/>
</dbReference>
<dbReference type="EMBL" id="WNDS01000002">
    <property type="protein sequence ID" value="KAF1016358.1"/>
    <property type="molecule type" value="Genomic_DNA"/>
</dbReference>
<keyword evidence="2" id="KW-0808">Transferase</keyword>
<dbReference type="GO" id="GO:0016747">
    <property type="term" value="F:acyltransferase activity, transferring groups other than amino-acyl groups"/>
    <property type="evidence" value="ECO:0007669"/>
    <property type="project" value="InterPro"/>
</dbReference>
<evidence type="ECO:0000259" key="1">
    <source>
        <dbReference type="PROSITE" id="PS51186"/>
    </source>
</evidence>
<dbReference type="Proteomes" id="UP000487117">
    <property type="component" value="Unassembled WGS sequence"/>
</dbReference>
<organism evidence="2 3">
    <name type="scientific">Stenotrophomonas maltophilia</name>
    <name type="common">Pseudomonas maltophilia</name>
    <name type="synonym">Xanthomonas maltophilia</name>
    <dbReference type="NCBI Taxonomy" id="40324"/>
    <lineage>
        <taxon>Bacteria</taxon>
        <taxon>Pseudomonadati</taxon>
        <taxon>Pseudomonadota</taxon>
        <taxon>Gammaproteobacteria</taxon>
        <taxon>Lysobacterales</taxon>
        <taxon>Lysobacteraceae</taxon>
        <taxon>Stenotrophomonas</taxon>
        <taxon>Stenotrophomonas maltophilia group</taxon>
    </lineage>
</organism>
<reference evidence="3" key="1">
    <citation type="journal article" date="2020" name="MBio">
        <title>Horizontal gene transfer to a defensive symbiont with a reduced genome amongst a multipartite beetle microbiome.</title>
        <authorList>
            <person name="Waterworth S.C."/>
            <person name="Florez L.V."/>
            <person name="Rees E.R."/>
            <person name="Hertweck C."/>
            <person name="Kaltenpoth M."/>
            <person name="Kwan J.C."/>
        </authorList>
    </citation>
    <scope>NUCLEOTIDE SEQUENCE [LARGE SCALE GENOMIC DNA]</scope>
</reference>
<dbReference type="InterPro" id="IPR000182">
    <property type="entry name" value="GNAT_dom"/>
</dbReference>
<proteinExistence type="predicted"/>
<name>A0A7V8FIG1_STEMA</name>
<protein>
    <submittedName>
        <fullName evidence="2">Acetyltransferase YpeA</fullName>
    </submittedName>
</protein>
<evidence type="ECO:0000313" key="2">
    <source>
        <dbReference type="EMBL" id="KAF1016358.1"/>
    </source>
</evidence>
<dbReference type="Pfam" id="PF00583">
    <property type="entry name" value="Acetyltransf_1"/>
    <property type="match status" value="1"/>
</dbReference>
<sequence>MIAEASLDDVLAVLSRVPELAQGRTRETYAQRLHGRPALLLVALAAGEAVGFKVGYALDAQVFYSWIGGVVPGQRGRGIAQALLEAQQQWARAQGFACIEVKSSARFPSMLALLERNGYRRLDEEGGKLRFGKVLAAA</sequence>
<evidence type="ECO:0000313" key="3">
    <source>
        <dbReference type="Proteomes" id="UP000487117"/>
    </source>
</evidence>
<dbReference type="SUPFAM" id="SSF55729">
    <property type="entry name" value="Acyl-CoA N-acyltransferases (Nat)"/>
    <property type="match status" value="1"/>
</dbReference>
<feature type="domain" description="N-acetyltransferase" evidence="1">
    <location>
        <begin position="1"/>
        <end position="136"/>
    </location>
</feature>
<gene>
    <name evidence="2" type="primary">ypeA</name>
    <name evidence="2" type="ORF">GAK31_01853</name>
</gene>
<dbReference type="Gene3D" id="3.40.630.30">
    <property type="match status" value="1"/>
</dbReference>
<dbReference type="InterPro" id="IPR016181">
    <property type="entry name" value="Acyl_CoA_acyltransferase"/>
</dbReference>
<comment type="caution">
    <text evidence="2">The sequence shown here is derived from an EMBL/GenBank/DDBJ whole genome shotgun (WGS) entry which is preliminary data.</text>
</comment>